<dbReference type="InterPro" id="IPR023779">
    <property type="entry name" value="Chromodomain_CS"/>
</dbReference>
<dbReference type="PROSITE" id="PS00598">
    <property type="entry name" value="CHROMO_1"/>
    <property type="match status" value="1"/>
</dbReference>
<dbReference type="InterPro" id="IPR023780">
    <property type="entry name" value="Chromo_domain"/>
</dbReference>
<dbReference type="GO" id="GO:0006338">
    <property type="term" value="P:chromatin remodeling"/>
    <property type="evidence" value="ECO:0007669"/>
    <property type="project" value="UniProtKB-ARBA"/>
</dbReference>
<dbReference type="HOGENOM" id="CLU_045874_0_1_1"/>
<dbReference type="PROSITE" id="PS50013">
    <property type="entry name" value="CHROMO_2"/>
    <property type="match status" value="1"/>
</dbReference>
<dbReference type="SMART" id="SM00298">
    <property type="entry name" value="CHROMO"/>
    <property type="match status" value="1"/>
</dbReference>
<dbReference type="SMART" id="SM00300">
    <property type="entry name" value="ChSh"/>
    <property type="match status" value="1"/>
</dbReference>
<dbReference type="InterPro" id="IPR008251">
    <property type="entry name" value="Chromo_shadow_dom"/>
</dbReference>
<keyword evidence="7" id="KW-1185">Reference proteome</keyword>
<organism evidence="6 7">
    <name type="scientific">Penicillium oxalicum (strain 114-2 / CGMCC 5302)</name>
    <name type="common">Penicillium decumbens</name>
    <dbReference type="NCBI Taxonomy" id="933388"/>
    <lineage>
        <taxon>Eukaryota</taxon>
        <taxon>Fungi</taxon>
        <taxon>Dikarya</taxon>
        <taxon>Ascomycota</taxon>
        <taxon>Pezizomycotina</taxon>
        <taxon>Eurotiomycetes</taxon>
        <taxon>Eurotiomycetidae</taxon>
        <taxon>Eurotiales</taxon>
        <taxon>Aspergillaceae</taxon>
        <taxon>Penicillium</taxon>
    </lineage>
</organism>
<dbReference type="STRING" id="933388.S7ZU49"/>
<dbReference type="GO" id="GO:0000792">
    <property type="term" value="C:heterochromatin"/>
    <property type="evidence" value="ECO:0007669"/>
    <property type="project" value="UniProtKB-ARBA"/>
</dbReference>
<dbReference type="InterPro" id="IPR051219">
    <property type="entry name" value="Heterochromatin_chromo-domain"/>
</dbReference>
<comment type="subunit">
    <text evidence="2">Component of the NuA4 histone acetyltransferase complex.</text>
</comment>
<name>S7ZU49_PENO1</name>
<dbReference type="OrthoDB" id="433924at2759"/>
<dbReference type="PhylomeDB" id="S7ZU49"/>
<dbReference type="AlphaFoldDB" id="S7ZU49"/>
<proteinExistence type="predicted"/>
<dbReference type="SUPFAM" id="SSF54160">
    <property type="entry name" value="Chromo domain-like"/>
    <property type="match status" value="2"/>
</dbReference>
<reference evidence="6 7" key="1">
    <citation type="journal article" date="2013" name="PLoS ONE">
        <title>Genomic and secretomic analyses reveal unique features of the lignocellulolytic enzyme system of Penicillium decumbens.</title>
        <authorList>
            <person name="Liu G."/>
            <person name="Zhang L."/>
            <person name="Wei X."/>
            <person name="Zou G."/>
            <person name="Qin Y."/>
            <person name="Ma L."/>
            <person name="Li J."/>
            <person name="Zheng H."/>
            <person name="Wang S."/>
            <person name="Wang C."/>
            <person name="Xun L."/>
            <person name="Zhao G.-P."/>
            <person name="Zhou Z."/>
            <person name="Qu Y."/>
        </authorList>
    </citation>
    <scope>NUCLEOTIDE SEQUENCE [LARGE SCALE GENOMIC DNA]</scope>
    <source>
        <strain evidence="7">114-2 / CGMCC 5302</strain>
    </source>
</reference>
<dbReference type="Proteomes" id="UP000019376">
    <property type="component" value="Unassembled WGS sequence"/>
</dbReference>
<feature type="region of interest" description="Disordered" evidence="4">
    <location>
        <begin position="1"/>
        <end position="48"/>
    </location>
</feature>
<evidence type="ECO:0000256" key="4">
    <source>
        <dbReference type="SAM" id="MobiDB-lite"/>
    </source>
</evidence>
<dbReference type="eggNOG" id="KOG1911">
    <property type="taxonomic scope" value="Eukaryota"/>
</dbReference>
<protein>
    <recommendedName>
        <fullName evidence="5">Chromo domain-containing protein</fullName>
    </recommendedName>
</protein>
<feature type="domain" description="Chromo" evidence="5">
    <location>
        <begin position="52"/>
        <end position="114"/>
    </location>
</feature>
<evidence type="ECO:0000256" key="1">
    <source>
        <dbReference type="ARBA" id="ARBA00004123"/>
    </source>
</evidence>
<evidence type="ECO:0000259" key="5">
    <source>
        <dbReference type="PROSITE" id="PS50013"/>
    </source>
</evidence>
<dbReference type="SMR" id="S7ZU49"/>
<feature type="region of interest" description="Disordered" evidence="4">
    <location>
        <begin position="106"/>
        <end position="180"/>
    </location>
</feature>
<dbReference type="Gene3D" id="2.40.50.40">
    <property type="match status" value="2"/>
</dbReference>
<dbReference type="EMBL" id="KB644415">
    <property type="protein sequence ID" value="EPS33934.1"/>
    <property type="molecule type" value="Genomic_DNA"/>
</dbReference>
<evidence type="ECO:0000256" key="3">
    <source>
        <dbReference type="ARBA" id="ARBA00023242"/>
    </source>
</evidence>
<sequence length="241" mass="27401">MPPPIEDISDEESGDIPFDNKNGANDDVIENDEAEAEDDEEDDDEVEDEDVYVVEKILDHAWMDNGSFKLQVKWKGWERPEDLTWEPEASLKSGAKQILDAYYKKIGGRPRKNAAKPVAKAGPGRKRKSTSDAKEPSASTEPTESKRARRKSSAPATEDSNPEGGLEAEENDFSWTPKGKDWGSQLDRVDTIIRDQESKSLFAFLLWKNGRRSRVALETCYEKCPRQMLQFYENHLVFKET</sequence>
<dbReference type="GO" id="GO:0005634">
    <property type="term" value="C:nucleus"/>
    <property type="evidence" value="ECO:0007669"/>
    <property type="project" value="UniProtKB-SubCell"/>
</dbReference>
<keyword evidence="3" id="KW-0539">Nucleus</keyword>
<evidence type="ECO:0000256" key="2">
    <source>
        <dbReference type="ARBA" id="ARBA00011353"/>
    </source>
</evidence>
<accession>S7ZU49</accession>
<dbReference type="Pfam" id="PF01393">
    <property type="entry name" value="Chromo_shadow"/>
    <property type="match status" value="1"/>
</dbReference>
<gene>
    <name evidence="6" type="ORF">PDE_08896</name>
</gene>
<dbReference type="PANTHER" id="PTHR22812">
    <property type="entry name" value="CHROMOBOX PROTEIN"/>
    <property type="match status" value="1"/>
</dbReference>
<evidence type="ECO:0000313" key="7">
    <source>
        <dbReference type="Proteomes" id="UP000019376"/>
    </source>
</evidence>
<dbReference type="CDD" id="cd00024">
    <property type="entry name" value="CD_CSD"/>
    <property type="match status" value="1"/>
</dbReference>
<dbReference type="InterPro" id="IPR016197">
    <property type="entry name" value="Chromo-like_dom_sf"/>
</dbReference>
<dbReference type="Pfam" id="PF00385">
    <property type="entry name" value="Chromo"/>
    <property type="match status" value="1"/>
</dbReference>
<dbReference type="InterPro" id="IPR000953">
    <property type="entry name" value="Chromo/chromo_shadow_dom"/>
</dbReference>
<evidence type="ECO:0000313" key="6">
    <source>
        <dbReference type="EMBL" id="EPS33934.1"/>
    </source>
</evidence>
<feature type="compositionally biased region" description="Acidic residues" evidence="4">
    <location>
        <begin position="27"/>
        <end position="48"/>
    </location>
</feature>
<comment type="subcellular location">
    <subcellularLocation>
        <location evidence="1">Nucleus</location>
    </subcellularLocation>
</comment>